<gene>
    <name evidence="1" type="ORF">OP10G_2498</name>
</gene>
<accession>A0A068NR00</accession>
<organism evidence="1 2">
    <name type="scientific">Fimbriimonas ginsengisoli Gsoil 348</name>
    <dbReference type="NCBI Taxonomy" id="661478"/>
    <lineage>
        <taxon>Bacteria</taxon>
        <taxon>Bacillati</taxon>
        <taxon>Armatimonadota</taxon>
        <taxon>Fimbriimonadia</taxon>
        <taxon>Fimbriimonadales</taxon>
        <taxon>Fimbriimonadaceae</taxon>
        <taxon>Fimbriimonas</taxon>
    </lineage>
</organism>
<dbReference type="Proteomes" id="UP000027982">
    <property type="component" value="Chromosome"/>
</dbReference>
<reference evidence="1 2" key="1">
    <citation type="journal article" date="2014" name="PLoS ONE">
        <title>The first complete genome sequence of the class fimbriimonadia in the phylum armatimonadetes.</title>
        <authorList>
            <person name="Hu Z.Y."/>
            <person name="Wang Y.Z."/>
            <person name="Im W.T."/>
            <person name="Wang S.Y."/>
            <person name="Zhao G.P."/>
            <person name="Zheng H.J."/>
            <person name="Quan Z.X."/>
        </authorList>
    </citation>
    <scope>NUCLEOTIDE SEQUENCE [LARGE SCALE GENOMIC DNA]</scope>
    <source>
        <strain evidence="1">Gsoil 348</strain>
    </source>
</reference>
<evidence type="ECO:0000313" key="1">
    <source>
        <dbReference type="EMBL" id="AIE85866.1"/>
    </source>
</evidence>
<dbReference type="AlphaFoldDB" id="A0A068NR00"/>
<evidence type="ECO:0000313" key="2">
    <source>
        <dbReference type="Proteomes" id="UP000027982"/>
    </source>
</evidence>
<dbReference type="STRING" id="661478.OP10G_2498"/>
<dbReference type="HOGENOM" id="CLU_731044_0_0_0"/>
<name>A0A068NR00_FIMGI</name>
<dbReference type="RefSeq" id="WP_025225574.1">
    <property type="nucleotide sequence ID" value="NZ_CP007139.1"/>
</dbReference>
<dbReference type="EMBL" id="CP007139">
    <property type="protein sequence ID" value="AIE85866.1"/>
    <property type="molecule type" value="Genomic_DNA"/>
</dbReference>
<sequence length="378" mass="43253">MSILCRPKQAPAIDLLKPRRRHLSQARSKPYHLEPVELLFELEKLSSPDSRVAEEALYRIRPTIERHLVGYLRGWQISGDDLDDVKAGTITNIWKARGGLTFRSEGEWWRYVFTTAKRLTLAKLKEPKPGPLETDISEAEAAVVDIVVRHRDRLYQAADELWLGRAPGVDESEWRKRILAVQFFYLHGLPWDAVAEIAGLKPSDRAQLDAWLLQVCNLLGTAFTILCLPNAKLVEMLLESSGQNWTEAERRIVALRYGNGLRTEKILQMEPSLSGALVEETVRRCREFLPFTASALEMRDAFSKVPRQEAAFSAPDLWKRLVFQYCYQFELPQKQIMERTEPPAGVFGYRLTEGTLNMWTSGERLSGQLAKYLKRGNP</sequence>
<proteinExistence type="predicted"/>
<dbReference type="KEGG" id="fgi:OP10G_2498"/>
<protein>
    <submittedName>
        <fullName evidence="1">Uncharacterized protein</fullName>
    </submittedName>
</protein>
<keyword evidence="2" id="KW-1185">Reference proteome</keyword>